<name>A0A849SKS3_UNCEI</name>
<dbReference type="EMBL" id="JABFRW010000051">
    <property type="protein sequence ID" value="NOT33447.1"/>
    <property type="molecule type" value="Genomic_DNA"/>
</dbReference>
<feature type="signal peptide" evidence="1">
    <location>
        <begin position="1"/>
        <end position="24"/>
    </location>
</feature>
<feature type="domain" description="F5/8 type C" evidence="2">
    <location>
        <begin position="176"/>
        <end position="320"/>
    </location>
</feature>
<feature type="chain" id="PRO_5032353022" evidence="1">
    <location>
        <begin position="25"/>
        <end position="1069"/>
    </location>
</feature>
<dbReference type="GO" id="GO:0005975">
    <property type="term" value="P:carbohydrate metabolic process"/>
    <property type="evidence" value="ECO:0007669"/>
    <property type="project" value="InterPro"/>
</dbReference>
<comment type="caution">
    <text evidence="3">The sequence shown here is derived from an EMBL/GenBank/DDBJ whole genome shotgun (WGS) entry which is preliminary data.</text>
</comment>
<dbReference type="SUPFAM" id="SSF49785">
    <property type="entry name" value="Galactose-binding domain-like"/>
    <property type="match status" value="2"/>
</dbReference>
<dbReference type="Gene3D" id="1.50.10.10">
    <property type="match status" value="1"/>
</dbReference>
<dbReference type="Gene3D" id="2.60.120.260">
    <property type="entry name" value="Galactose-binding domain-like"/>
    <property type="match status" value="2"/>
</dbReference>
<proteinExistence type="predicted"/>
<dbReference type="AlphaFoldDB" id="A0A849SKS3"/>
<evidence type="ECO:0000256" key="1">
    <source>
        <dbReference type="SAM" id="SignalP"/>
    </source>
</evidence>
<dbReference type="InterPro" id="IPR008979">
    <property type="entry name" value="Galactose-bd-like_sf"/>
</dbReference>
<keyword evidence="1" id="KW-0732">Signal</keyword>
<evidence type="ECO:0000313" key="3">
    <source>
        <dbReference type="EMBL" id="NOT33447.1"/>
    </source>
</evidence>
<dbReference type="InterPro" id="IPR012341">
    <property type="entry name" value="6hp_glycosidase-like_sf"/>
</dbReference>
<dbReference type="InterPro" id="IPR000421">
    <property type="entry name" value="FA58C"/>
</dbReference>
<evidence type="ECO:0000259" key="2">
    <source>
        <dbReference type="PROSITE" id="PS50022"/>
    </source>
</evidence>
<organism evidence="3 4">
    <name type="scientific">Eiseniibacteriota bacterium</name>
    <dbReference type="NCBI Taxonomy" id="2212470"/>
    <lineage>
        <taxon>Bacteria</taxon>
        <taxon>Candidatus Eiseniibacteriota</taxon>
    </lineage>
</organism>
<dbReference type="Pfam" id="PF00754">
    <property type="entry name" value="F5_F8_type_C"/>
    <property type="match status" value="1"/>
</dbReference>
<dbReference type="Proteomes" id="UP000580839">
    <property type="component" value="Unassembled WGS sequence"/>
</dbReference>
<accession>A0A849SKS3</accession>
<sequence length="1069" mass="116771">MSAPTHSPVLMLVLTMLLSSAAIARPACGAVTVLDAFEDASVWKPLPASGVQMRLSVEPGETGNALRVDFDFQKGGGYAVLQRPLALELPPNYRFRVRVKGATAPQTLEFKLLDPSGENVWWKNRRDFVFPRTWETVTTKQRQIEFAWGPAGGGPMKRVAAIEFAITAGSGGKGTVWFDELSFEELAAPSATPPPLAARASSSVAGFAASRAADADSSTAWRSSAQDAAPWLELDLGAEREFGGLKLQWEDANPPGDYDVRLSSDGVAWRTAREVRGGNGGTDWLSLPESEARLIRIATPSSKRARARSIGLADVSLLALELGASANAFYERIARTAPRGHYPRGMRGEMQFWSVVGSAGGGDESFVSEDGAVDLGTGQPSIEPFLWVDHRLWTWADVRSAQTLRDGRLPIPSVTWSGAPVELTVTAAPMSAPELPGLRTLVVYRVVNRSATRRAGTLFLAARPFQVNPPAQFLNQLGGVAPLATLARVGDRIDLGEGASVHAAPSPTGWGAATYDAGDVVEYLARGVVPHARAVRDPFARASGALAYAFDLRPGDSLRVALELDHPRSADATLAPEGPGRVRVSSWVTPLIEGEVRDWSELLGSAEIRLPPSAREVERSLAAQIAWIHVNRDGPAIQPGSRAYARSWIRDGSLTSSALLRWGQPEPVKRFLEWFAPFQYGDGKVPCCVDARGSDPVPEHDSHGQFIYLLAEYLRHTDDRTTAAKLWPHALAAAGYIDSLRHQRLGAQWRARSRAEFFGILPPSISHEGYSAKPMHSYWDDFWALQGLEDAVYLGETLGHPAAARHIDSVRAAFRRDFAASIRATQRRHRIGYVPGCADLGDFDATSTTIAVSPVQAMDVAPPGTILNTFERYWDFFRKRRDGREKWEAFTPYEIRNVGAFVRLGWRDRAQELLSWFLEHRSPAGWAQWAEVVWNAPDRARFVGDIPHTWVGSDYVRSVLDLFAFERERDDALVIGAGIPDSWLREGEGVAVRDLNTWYGRLSYRMRAEGRGVVVEIAAGPRIPRGGLVVAAPGIHSRSRATLNGKSLTITSQGEVVVRSLPATVLLTP</sequence>
<dbReference type="SUPFAM" id="SSF48208">
    <property type="entry name" value="Six-hairpin glycosidases"/>
    <property type="match status" value="1"/>
</dbReference>
<evidence type="ECO:0000313" key="4">
    <source>
        <dbReference type="Proteomes" id="UP000580839"/>
    </source>
</evidence>
<reference evidence="3 4" key="1">
    <citation type="submission" date="2020-04" db="EMBL/GenBank/DDBJ databases">
        <title>Metagenomic profiling of ammonia- and methane-oxidizing microorganisms in a Dutch drinking water treatment plant.</title>
        <authorList>
            <person name="Poghosyan L."/>
            <person name="Leucker S."/>
        </authorList>
    </citation>
    <scope>NUCLEOTIDE SEQUENCE [LARGE SCALE GENOMIC DNA]</scope>
    <source>
        <strain evidence="3">S-RSF-IL-03</strain>
    </source>
</reference>
<gene>
    <name evidence="3" type="ORF">HOP12_04670</name>
</gene>
<protein>
    <submittedName>
        <fullName evidence="3">Coagulation factor 5/8 type domain-containing protein</fullName>
    </submittedName>
</protein>
<dbReference type="PROSITE" id="PS50022">
    <property type="entry name" value="FA58C_3"/>
    <property type="match status" value="1"/>
</dbReference>
<dbReference type="InterPro" id="IPR008928">
    <property type="entry name" value="6-hairpin_glycosidase_sf"/>
</dbReference>